<feature type="transmembrane region" description="Helical" evidence="7">
    <location>
        <begin position="845"/>
        <end position="868"/>
    </location>
</feature>
<feature type="transmembrane region" description="Helical" evidence="7">
    <location>
        <begin position="757"/>
        <end position="782"/>
    </location>
</feature>
<feature type="transmembrane region" description="Helical" evidence="7">
    <location>
        <begin position="96"/>
        <end position="118"/>
    </location>
</feature>
<evidence type="ECO:0000259" key="8">
    <source>
        <dbReference type="Pfam" id="PF02687"/>
    </source>
</evidence>
<dbReference type="InterPro" id="IPR017800">
    <property type="entry name" value="ADOP"/>
</dbReference>
<feature type="transmembrane region" description="Helical" evidence="7">
    <location>
        <begin position="803"/>
        <end position="833"/>
    </location>
</feature>
<dbReference type="GO" id="GO:0022857">
    <property type="term" value="F:transmembrane transporter activity"/>
    <property type="evidence" value="ECO:0007669"/>
    <property type="project" value="TreeGrafter"/>
</dbReference>
<protein>
    <submittedName>
        <fullName evidence="10">ABC transporter permease</fullName>
    </submittedName>
</protein>
<name>A0A7S7NRZ5_PALFE</name>
<dbReference type="PANTHER" id="PTHR30572">
    <property type="entry name" value="MEMBRANE COMPONENT OF TRANSPORTER-RELATED"/>
    <property type="match status" value="1"/>
</dbReference>
<proteinExistence type="inferred from homology"/>
<keyword evidence="3 7" id="KW-0812">Transmembrane</keyword>
<evidence type="ECO:0000256" key="2">
    <source>
        <dbReference type="ARBA" id="ARBA00022475"/>
    </source>
</evidence>
<dbReference type="EMBL" id="CP063849">
    <property type="protein sequence ID" value="QOY88756.1"/>
    <property type="molecule type" value="Genomic_DNA"/>
</dbReference>
<feature type="transmembrane region" description="Helical" evidence="7">
    <location>
        <begin position="345"/>
        <end position="367"/>
    </location>
</feature>
<feature type="transmembrane region" description="Helical" evidence="7">
    <location>
        <begin position="400"/>
        <end position="422"/>
    </location>
</feature>
<comment type="similarity">
    <text evidence="6">Belongs to the ABC-4 integral membrane protein family.</text>
</comment>
<feature type="domain" description="ABC3 transporter permease C-terminal" evidence="8">
    <location>
        <begin position="763"/>
        <end position="875"/>
    </location>
</feature>
<keyword evidence="2" id="KW-1003">Cell membrane</keyword>
<evidence type="ECO:0000256" key="6">
    <source>
        <dbReference type="ARBA" id="ARBA00038076"/>
    </source>
</evidence>
<keyword evidence="11" id="KW-1185">Reference proteome</keyword>
<evidence type="ECO:0000256" key="5">
    <source>
        <dbReference type="ARBA" id="ARBA00023136"/>
    </source>
</evidence>
<dbReference type="Pfam" id="PF02687">
    <property type="entry name" value="FtsX"/>
    <property type="match status" value="2"/>
</dbReference>
<evidence type="ECO:0000256" key="1">
    <source>
        <dbReference type="ARBA" id="ARBA00004651"/>
    </source>
</evidence>
<dbReference type="InterPro" id="IPR050250">
    <property type="entry name" value="Macrolide_Exporter_MacB"/>
</dbReference>
<dbReference type="InterPro" id="IPR003838">
    <property type="entry name" value="ABC3_permease_C"/>
</dbReference>
<evidence type="ECO:0000313" key="10">
    <source>
        <dbReference type="EMBL" id="QOY88756.1"/>
    </source>
</evidence>
<dbReference type="Proteomes" id="UP000593892">
    <property type="component" value="Chromosome"/>
</dbReference>
<evidence type="ECO:0000259" key="9">
    <source>
        <dbReference type="Pfam" id="PF12704"/>
    </source>
</evidence>
<feature type="domain" description="MacB-like periplasmic core" evidence="9">
    <location>
        <begin position="97"/>
        <end position="308"/>
    </location>
</feature>
<dbReference type="RefSeq" id="WP_194450418.1">
    <property type="nucleotide sequence ID" value="NZ_CP063849.1"/>
</dbReference>
<evidence type="ECO:0000313" key="11">
    <source>
        <dbReference type="Proteomes" id="UP000593892"/>
    </source>
</evidence>
<keyword evidence="4 7" id="KW-1133">Transmembrane helix</keyword>
<gene>
    <name evidence="10" type="ORF">IRI77_01975</name>
</gene>
<keyword evidence="5 7" id="KW-0472">Membrane</keyword>
<dbReference type="KEGG" id="pfer:IRI77_01975"/>
<feature type="domain" description="MacB-like periplasmic core" evidence="9">
    <location>
        <begin position="562"/>
        <end position="723"/>
    </location>
</feature>
<sequence>MSWTSRTRALLSGLLRRRQVEDDLDEEVRTYFEIHVERRMGKGQSREAALRATRLEYEGLEQVKEKVRDARMGSSIETLLQDLRYAARVLRKSPGFTFFAVLTIALALGANAAIFSLVDGVLLKPSSYPEPERIVQIWEKPPGYQRNGVSGGNFRDWAKQSHSFEAMAALTDGSMSFTGGGEPRSLHAQTVSAPYFDVFGARAALGRTFAREEDEPGKDKVVVLTNRLWQGVFGGEPGVVGRQVSLNGSSYTVIGVLPGGTEYDRGWPDLFVPLVLAPDAARNYHYLRVVARLRAGVSIEQARSEMETLATHIADLYPAVGKTGWSATVDRYLDRLVGQQMRSTLVILMSAVLAVLLIGCANLANLLMARSTLRSREIALRMALGAGRGRMVRMLLTESLLLSSVGALLGVGLGAGLLRWIQSVLPPYYFPNESSIALDGRVLLFLAAATVLTGMAFGLAPAIQAARGSAAEALKEGGRGGSASRGKFLARQWFVAVQVAMAFILLTGGGLLMRSLHRLLNVDVGFDETGVVAGYLPQDRQGKPEAEQLIRYANQLVEEARSLPGIQEAALASALPLQGWGDGMPFHFPGKARENRSIGFKVVTPGYFPALRLRLIAGRVLTEQDVAGGPPVIVVNDSFVRSYMKGQNPIGQRIVANRLLPSRREIGEEVSWEIVGVVSSEKSNGLDTATDDGCYAAFAQVPVIGLGVVARGSGDPSALIKSLQAAVWRVDRNQVLDRPMTVAQMKEETVMDRRLPALLLGGFAVLALLLACAGIYGVLSFVTARRTQEMGIRAAMGATRGDLMRLVVGGGSLPVLAGLGAGFVGALALARFLQSMLFATSAMDALTLFSVSALFLSVAMAACILPAWRAARVDPMSALRQE</sequence>
<dbReference type="PANTHER" id="PTHR30572:SF4">
    <property type="entry name" value="ABC TRANSPORTER PERMEASE YTRF"/>
    <property type="match status" value="1"/>
</dbReference>
<reference evidence="10 11" key="1">
    <citation type="submission" date="2020-10" db="EMBL/GenBank/DDBJ databases">
        <title>Complete genome sequence of Paludibaculum fermentans P105T, a facultatively anaerobic acidobacterium capable of dissimilatory Fe(III) reduction.</title>
        <authorList>
            <person name="Dedysh S.N."/>
            <person name="Beletsky A.V."/>
            <person name="Kulichevskaya I.S."/>
            <person name="Mardanov A.V."/>
            <person name="Ravin N.V."/>
        </authorList>
    </citation>
    <scope>NUCLEOTIDE SEQUENCE [LARGE SCALE GENOMIC DNA]</scope>
    <source>
        <strain evidence="10 11">P105</strain>
    </source>
</reference>
<feature type="domain" description="ABC3 transporter permease C-terminal" evidence="8">
    <location>
        <begin position="350"/>
        <end position="468"/>
    </location>
</feature>
<comment type="subcellular location">
    <subcellularLocation>
        <location evidence="1">Cell membrane</location>
        <topology evidence="1">Multi-pass membrane protein</topology>
    </subcellularLocation>
</comment>
<accession>A0A7S7NRZ5</accession>
<evidence type="ECO:0000256" key="7">
    <source>
        <dbReference type="SAM" id="Phobius"/>
    </source>
</evidence>
<dbReference type="NCBIfam" id="TIGR03434">
    <property type="entry name" value="ADOP"/>
    <property type="match status" value="1"/>
</dbReference>
<dbReference type="InterPro" id="IPR025857">
    <property type="entry name" value="MacB_PCD"/>
</dbReference>
<dbReference type="GO" id="GO:0005886">
    <property type="term" value="C:plasma membrane"/>
    <property type="evidence" value="ECO:0007669"/>
    <property type="project" value="UniProtKB-SubCell"/>
</dbReference>
<feature type="transmembrane region" description="Helical" evidence="7">
    <location>
        <begin position="442"/>
        <end position="463"/>
    </location>
</feature>
<dbReference type="Pfam" id="PF12704">
    <property type="entry name" value="MacB_PCD"/>
    <property type="match status" value="2"/>
</dbReference>
<evidence type="ECO:0000256" key="4">
    <source>
        <dbReference type="ARBA" id="ARBA00022989"/>
    </source>
</evidence>
<evidence type="ECO:0000256" key="3">
    <source>
        <dbReference type="ARBA" id="ARBA00022692"/>
    </source>
</evidence>
<feature type="transmembrane region" description="Helical" evidence="7">
    <location>
        <begin position="493"/>
        <end position="513"/>
    </location>
</feature>
<organism evidence="10 11">
    <name type="scientific">Paludibaculum fermentans</name>
    <dbReference type="NCBI Taxonomy" id="1473598"/>
    <lineage>
        <taxon>Bacteria</taxon>
        <taxon>Pseudomonadati</taxon>
        <taxon>Acidobacteriota</taxon>
        <taxon>Terriglobia</taxon>
        <taxon>Bryobacterales</taxon>
        <taxon>Bryobacteraceae</taxon>
        <taxon>Paludibaculum</taxon>
    </lineage>
</organism>
<dbReference type="AlphaFoldDB" id="A0A7S7NRZ5"/>